<dbReference type="STRING" id="407022.SAMN05661044_03159"/>
<dbReference type="InterPro" id="IPR008475">
    <property type="entry name" value="PLipase_C_C"/>
</dbReference>
<proteinExistence type="inferred from homology"/>
<evidence type="ECO:0000256" key="2">
    <source>
        <dbReference type="ARBA" id="ARBA00012018"/>
    </source>
</evidence>
<reference evidence="7" key="1">
    <citation type="submission" date="2016-10" db="EMBL/GenBank/DDBJ databases">
        <authorList>
            <person name="Varghese N."/>
            <person name="Submissions S."/>
        </authorList>
    </citation>
    <scope>NUCLEOTIDE SEQUENCE [LARGE SCALE GENOMIC DNA]</scope>
    <source>
        <strain evidence="7">DSM 18733</strain>
    </source>
</reference>
<accession>A0A1H7SCA1</accession>
<dbReference type="Gene3D" id="3.40.720.10">
    <property type="entry name" value="Alkaline Phosphatase, subunit A"/>
    <property type="match status" value="2"/>
</dbReference>
<feature type="chain" id="PRO_5011531059" description="phospholipase C" evidence="4">
    <location>
        <begin position="23"/>
        <end position="808"/>
    </location>
</feature>
<feature type="domain" description="Bacterial phospholipase C C-terminal" evidence="5">
    <location>
        <begin position="605"/>
        <end position="705"/>
    </location>
</feature>
<dbReference type="GO" id="GO:0034480">
    <property type="term" value="F:phosphatidylcholine phospholipase C activity"/>
    <property type="evidence" value="ECO:0007669"/>
    <property type="project" value="UniProtKB-EC"/>
</dbReference>
<dbReference type="InterPro" id="IPR017767">
    <property type="entry name" value="PC-PLC"/>
</dbReference>
<dbReference type="Pfam" id="PF05506">
    <property type="entry name" value="PLipase_C_C"/>
    <property type="match status" value="2"/>
</dbReference>
<evidence type="ECO:0000256" key="4">
    <source>
        <dbReference type="SAM" id="SignalP"/>
    </source>
</evidence>
<dbReference type="Proteomes" id="UP000199421">
    <property type="component" value="Unassembled WGS sequence"/>
</dbReference>
<name>A0A1H7SCA1_OLID1</name>
<protein>
    <recommendedName>
        <fullName evidence="2">phospholipase C</fullName>
        <ecNumber evidence="2">3.1.4.3</ecNumber>
    </recommendedName>
</protein>
<dbReference type="Pfam" id="PF04185">
    <property type="entry name" value="Phosphoesterase"/>
    <property type="match status" value="2"/>
</dbReference>
<sequence length="808" mass="92165">MTESRRSFLKKASLLAGSTALANNLPASIQRALAINALPGTTYLDAEHIVFLMQENRSFDHCYGTLKGVRGFNDPRAIHLPNGLPVWLQTNKKEETFPPFRLDIKNTKATWMGSLPHGWNDMVEARNYGKMDTWLEAKKAGNKTYQHMPLTMGYYDRQDIPFYYALADAFTVCDQHFCSSLTGTSANRSYFWSASIREEAHNPQSVAHVNNDQINYQNVGWKTFPERLQEAGIPWKVYQNELSLPVGFEGEEEDWLANFTDNNLEFSKQYHVRFHSAHRAFMESELKRLTTLLERGNLTKKALKETQEKIATLEQDIALYSVANFDKLSTLEKEIHARAFVTNTADPHYHELETIAIDGKEVKAPKGDIFHQFRKDVTSNQLPTVSWLVAPCNFSDHPGAPWYGAWYVSEALDILTKNPEVWKKTIFILTYDENDGYFDHIPPFVPPHSDRKEDGALADGLKTADEFVDEKDAIGLGFRVPLVVASPWSKGGYVNSEVFDHTSSLQFLEHFIEHKTGKRIIEENVSAWRRTICGNLSSVFRPNGEEKALNSLTIDRNQYIEGIFSAKEKMLPGNFKKVPQDALDEMAKNQDWHAVLPRQEPGIKPACSIPYNLVLNAFLDKKSQQINFHFLCKGDLPKTKAIGAPFQLYAINFFGNEKEIGHNWNFAVKENEPLSYQLPLNAFDQNNYHFRAYAPNGFYREFKGNDQDPEILAEVSAFSDKTKLRLHLENRSVKELSLTITDRSYKQEPKTLQLPAGAREVLMELKNTSGWYDYSVQVEGYPHYEQRFAGHVETGTVSTTDPYMGGMI</sequence>
<evidence type="ECO:0000313" key="7">
    <source>
        <dbReference type="Proteomes" id="UP000199421"/>
    </source>
</evidence>
<dbReference type="EMBL" id="FOAF01000003">
    <property type="protein sequence ID" value="SEL69929.1"/>
    <property type="molecule type" value="Genomic_DNA"/>
</dbReference>
<evidence type="ECO:0000313" key="6">
    <source>
        <dbReference type="EMBL" id="SEL69929.1"/>
    </source>
</evidence>
<dbReference type="InterPro" id="IPR017850">
    <property type="entry name" value="Alkaline_phosphatase_core_sf"/>
</dbReference>
<dbReference type="PANTHER" id="PTHR31956:SF1">
    <property type="entry name" value="NON-SPECIFIC PHOSPHOLIPASE C1"/>
    <property type="match status" value="1"/>
</dbReference>
<evidence type="ECO:0000259" key="5">
    <source>
        <dbReference type="Pfam" id="PF05506"/>
    </source>
</evidence>
<dbReference type="InterPro" id="IPR007312">
    <property type="entry name" value="Phosphoesterase"/>
</dbReference>
<keyword evidence="4" id="KW-0732">Signal</keyword>
<dbReference type="InterPro" id="IPR006311">
    <property type="entry name" value="TAT_signal"/>
</dbReference>
<keyword evidence="7" id="KW-1185">Reference proteome</keyword>
<dbReference type="PROSITE" id="PS51318">
    <property type="entry name" value="TAT"/>
    <property type="match status" value="1"/>
</dbReference>
<dbReference type="NCBIfam" id="TIGR03396">
    <property type="entry name" value="PC_PLC"/>
    <property type="match status" value="1"/>
</dbReference>
<feature type="signal peptide" evidence="4">
    <location>
        <begin position="1"/>
        <end position="22"/>
    </location>
</feature>
<keyword evidence="3" id="KW-0378">Hydrolase</keyword>
<evidence type="ECO:0000256" key="1">
    <source>
        <dbReference type="ARBA" id="ARBA00009717"/>
    </source>
</evidence>
<dbReference type="EC" id="3.1.4.3" evidence="2"/>
<organism evidence="6 7">
    <name type="scientific">Olivibacter domesticus</name>
    <name type="common">Pseudosphingobacterium domesticum</name>
    <dbReference type="NCBI Taxonomy" id="407022"/>
    <lineage>
        <taxon>Bacteria</taxon>
        <taxon>Pseudomonadati</taxon>
        <taxon>Bacteroidota</taxon>
        <taxon>Sphingobacteriia</taxon>
        <taxon>Sphingobacteriales</taxon>
        <taxon>Sphingobacteriaceae</taxon>
        <taxon>Olivibacter</taxon>
    </lineage>
</organism>
<comment type="similarity">
    <text evidence="1">Belongs to the bacterial phospholipase C family.</text>
</comment>
<dbReference type="AlphaFoldDB" id="A0A1H7SCA1"/>
<dbReference type="OrthoDB" id="980947at2"/>
<feature type="domain" description="Bacterial phospholipase C C-terminal" evidence="5">
    <location>
        <begin position="722"/>
        <end position="791"/>
    </location>
</feature>
<gene>
    <name evidence="6" type="ORF">SAMN05661044_03159</name>
</gene>
<evidence type="ECO:0000256" key="3">
    <source>
        <dbReference type="ARBA" id="ARBA00022801"/>
    </source>
</evidence>
<dbReference type="GO" id="GO:0016042">
    <property type="term" value="P:lipid catabolic process"/>
    <property type="evidence" value="ECO:0007669"/>
    <property type="project" value="InterPro"/>
</dbReference>
<dbReference type="RefSeq" id="WP_093326305.1">
    <property type="nucleotide sequence ID" value="NZ_FOAF01000003.1"/>
</dbReference>
<dbReference type="PANTHER" id="PTHR31956">
    <property type="entry name" value="NON-SPECIFIC PHOSPHOLIPASE C4-RELATED"/>
    <property type="match status" value="1"/>
</dbReference>